<organism evidence="3 4">
    <name type="scientific">Apiosordaria backusii</name>
    <dbReference type="NCBI Taxonomy" id="314023"/>
    <lineage>
        <taxon>Eukaryota</taxon>
        <taxon>Fungi</taxon>
        <taxon>Dikarya</taxon>
        <taxon>Ascomycota</taxon>
        <taxon>Pezizomycotina</taxon>
        <taxon>Sordariomycetes</taxon>
        <taxon>Sordariomycetidae</taxon>
        <taxon>Sordariales</taxon>
        <taxon>Lasiosphaeriaceae</taxon>
        <taxon>Apiosordaria</taxon>
    </lineage>
</organism>
<keyword evidence="4" id="KW-1185">Reference proteome</keyword>
<accession>A0AA40K3C1</accession>
<keyword evidence="2" id="KW-1133">Transmembrane helix</keyword>
<keyword evidence="2" id="KW-0812">Transmembrane</keyword>
<proteinExistence type="predicted"/>
<feature type="region of interest" description="Disordered" evidence="1">
    <location>
        <begin position="140"/>
        <end position="177"/>
    </location>
</feature>
<feature type="compositionally biased region" description="Polar residues" evidence="1">
    <location>
        <begin position="217"/>
        <end position="231"/>
    </location>
</feature>
<dbReference type="EMBL" id="JAUKTV010000002">
    <property type="protein sequence ID" value="KAK0744404.1"/>
    <property type="molecule type" value="Genomic_DNA"/>
</dbReference>
<comment type="caution">
    <text evidence="3">The sequence shown here is derived from an EMBL/GenBank/DDBJ whole genome shotgun (WGS) entry which is preliminary data.</text>
</comment>
<feature type="region of interest" description="Disordered" evidence="1">
    <location>
        <begin position="212"/>
        <end position="245"/>
    </location>
</feature>
<protein>
    <submittedName>
        <fullName evidence="3">Uncharacterized protein</fullName>
    </submittedName>
</protein>
<evidence type="ECO:0000313" key="4">
    <source>
        <dbReference type="Proteomes" id="UP001172159"/>
    </source>
</evidence>
<name>A0AA40K3C1_9PEZI</name>
<evidence type="ECO:0000256" key="1">
    <source>
        <dbReference type="SAM" id="MobiDB-lite"/>
    </source>
</evidence>
<reference evidence="3" key="1">
    <citation type="submission" date="2023-06" db="EMBL/GenBank/DDBJ databases">
        <title>Genome-scale phylogeny and comparative genomics of the fungal order Sordariales.</title>
        <authorList>
            <consortium name="Lawrence Berkeley National Laboratory"/>
            <person name="Hensen N."/>
            <person name="Bonometti L."/>
            <person name="Westerberg I."/>
            <person name="Brannstrom I.O."/>
            <person name="Guillou S."/>
            <person name="Cros-Aarteil S."/>
            <person name="Calhoun S."/>
            <person name="Haridas S."/>
            <person name="Kuo A."/>
            <person name="Mondo S."/>
            <person name="Pangilinan J."/>
            <person name="Riley R."/>
            <person name="Labutti K."/>
            <person name="Andreopoulos B."/>
            <person name="Lipzen A."/>
            <person name="Chen C."/>
            <person name="Yanf M."/>
            <person name="Daum C."/>
            <person name="Ng V."/>
            <person name="Clum A."/>
            <person name="Steindorff A."/>
            <person name="Ohm R."/>
            <person name="Martin F."/>
            <person name="Silar P."/>
            <person name="Natvig D."/>
            <person name="Lalanne C."/>
            <person name="Gautier V."/>
            <person name="Ament-Velasquez S.L."/>
            <person name="Kruys A."/>
            <person name="Hutchinson M.I."/>
            <person name="Powell A.J."/>
            <person name="Barry K."/>
            <person name="Miller A.N."/>
            <person name="Grigoriev I.V."/>
            <person name="Debuchy R."/>
            <person name="Gladieux P."/>
            <person name="Thoren M.H."/>
            <person name="Johannesson H."/>
        </authorList>
    </citation>
    <scope>NUCLEOTIDE SEQUENCE</scope>
    <source>
        <strain evidence="3">CBS 540.89</strain>
    </source>
</reference>
<gene>
    <name evidence="3" type="ORF">B0T21DRAFT_380690</name>
</gene>
<feature type="compositionally biased region" description="Low complexity" evidence="1">
    <location>
        <begin position="141"/>
        <end position="176"/>
    </location>
</feature>
<sequence>MSGQSPKYLFRPARQASLPPSPSTSTLSTSPSSFSVTRTTASVSSSTTLDLQRRQAAGTCRADESTCPQAGWCCNKDETCSLEGGAFFCCPSGAGREGCIRVCAAGDFQCGGTSPGTTGICCANGQTCIGGDTPLPFCANTGTSSSRRTTTSRSTTTSQPSTSSHSHSHIPTTTASLPTGSGLPIPAQIAAIIAPLLLVTLIAACLIRHRRKKQRGTRIQSTDFTEQQQNNGSGTTVTGTGTGTGTGTITTADGLSFYSAYSSYPKTPPPPPPTFSAANRVYYGREAKGEEEEEGEVMSLHERYMMESRMFRTQSSTTLQSAVGEGGVGRGL</sequence>
<dbReference type="AlphaFoldDB" id="A0AA40K3C1"/>
<evidence type="ECO:0000256" key="2">
    <source>
        <dbReference type="SAM" id="Phobius"/>
    </source>
</evidence>
<feature type="transmembrane region" description="Helical" evidence="2">
    <location>
        <begin position="185"/>
        <end position="207"/>
    </location>
</feature>
<dbReference type="Proteomes" id="UP001172159">
    <property type="component" value="Unassembled WGS sequence"/>
</dbReference>
<evidence type="ECO:0000313" key="3">
    <source>
        <dbReference type="EMBL" id="KAK0744404.1"/>
    </source>
</evidence>
<feature type="region of interest" description="Disordered" evidence="1">
    <location>
        <begin position="1"/>
        <end position="33"/>
    </location>
</feature>
<feature type="compositionally biased region" description="Low complexity" evidence="1">
    <location>
        <begin position="23"/>
        <end position="33"/>
    </location>
</feature>
<keyword evidence="2" id="KW-0472">Membrane</keyword>